<feature type="coiled-coil region" evidence="1">
    <location>
        <begin position="70"/>
        <end position="104"/>
    </location>
</feature>
<reference evidence="3" key="1">
    <citation type="journal article" date="2019" name="Int. J. Syst. Evol. Microbiol.">
        <title>The Global Catalogue of Microorganisms (GCM) 10K type strain sequencing project: providing services to taxonomists for standard genome sequencing and annotation.</title>
        <authorList>
            <consortium name="The Broad Institute Genomics Platform"/>
            <consortium name="The Broad Institute Genome Sequencing Center for Infectious Disease"/>
            <person name="Wu L."/>
            <person name="Ma J."/>
        </authorList>
    </citation>
    <scope>NUCLEOTIDE SEQUENCE [LARGE SCALE GENOMIC DNA]</scope>
    <source>
        <strain evidence="3">JCM 9371</strain>
    </source>
</reference>
<accession>A0ABW2XNW0</accession>
<evidence type="ECO:0000256" key="1">
    <source>
        <dbReference type="SAM" id="Coils"/>
    </source>
</evidence>
<keyword evidence="1" id="KW-0175">Coiled coil</keyword>
<name>A0ABW2XNW0_9ACTN</name>
<evidence type="ECO:0000313" key="2">
    <source>
        <dbReference type="EMBL" id="MFD0687334.1"/>
    </source>
</evidence>
<organism evidence="2 3">
    <name type="scientific">Actinomadura fibrosa</name>
    <dbReference type="NCBI Taxonomy" id="111802"/>
    <lineage>
        <taxon>Bacteria</taxon>
        <taxon>Bacillati</taxon>
        <taxon>Actinomycetota</taxon>
        <taxon>Actinomycetes</taxon>
        <taxon>Streptosporangiales</taxon>
        <taxon>Thermomonosporaceae</taxon>
        <taxon>Actinomadura</taxon>
    </lineage>
</organism>
<dbReference type="RefSeq" id="WP_131758217.1">
    <property type="nucleotide sequence ID" value="NZ_CAACUY010000046.1"/>
</dbReference>
<proteinExistence type="predicted"/>
<protein>
    <submittedName>
        <fullName evidence="2">Uncharacterized protein</fullName>
    </submittedName>
</protein>
<keyword evidence="3" id="KW-1185">Reference proteome</keyword>
<comment type="caution">
    <text evidence="2">The sequence shown here is derived from an EMBL/GenBank/DDBJ whole genome shotgun (WGS) entry which is preliminary data.</text>
</comment>
<gene>
    <name evidence="2" type="ORF">ACFQZM_22745</name>
</gene>
<evidence type="ECO:0000313" key="3">
    <source>
        <dbReference type="Proteomes" id="UP001597063"/>
    </source>
</evidence>
<dbReference type="Proteomes" id="UP001597063">
    <property type="component" value="Unassembled WGS sequence"/>
</dbReference>
<sequence>MEDEMAKWWELTIPVVGALGGVGITSGIQMVTEARKRKHEIELKHHDEKKLAYANFVIHVDELLKCNQEISEIRTRVDKYRKMLEGLNDRRIEAEHTIIDLEEEARVGNSRLGSEGLERLAELKRTLEELPLERNDIDAKFDHEEERLEALTKTLNELAVEVRKSTSVIEFLGSNAVRRCANKLSYSILIPELATDVTKAKEEFISAARKDLGV</sequence>
<dbReference type="EMBL" id="JBHTGP010000012">
    <property type="protein sequence ID" value="MFD0687334.1"/>
    <property type="molecule type" value="Genomic_DNA"/>
</dbReference>